<keyword evidence="4" id="KW-1185">Reference proteome</keyword>
<dbReference type="RefSeq" id="XP_007838606.1">
    <property type="nucleotide sequence ID" value="XM_007840415.1"/>
</dbReference>
<dbReference type="OrthoDB" id="2522477at2759"/>
<dbReference type="Pfam" id="PF12937">
    <property type="entry name" value="F-box-like"/>
    <property type="match status" value="1"/>
</dbReference>
<dbReference type="EMBL" id="KI912117">
    <property type="protein sequence ID" value="ETS76447.1"/>
    <property type="molecule type" value="Genomic_DNA"/>
</dbReference>
<dbReference type="InParanoid" id="W3WTG3"/>
<dbReference type="HOGENOM" id="CLU_557804_0_0_1"/>
<dbReference type="OMA" id="CNSHARI"/>
<dbReference type="InterPro" id="IPR001810">
    <property type="entry name" value="F-box_dom"/>
</dbReference>
<sequence length="515" mass="59077">MALESLPTELILLVFQQIADTEALQATARTCKKFQQVVEICLYSHVLCTRRASANRLLELCRADPRRATYVHDLQLVYSTRHHDFQNTAPVDLCFFPCLNSFVSESPFCNSHARIGAKSESVWQADMQAYLRAFEQASLLSSIPSCAKPLGFLKSVILHWTGSISSRFWRTTPLCPIFLLPELQSLTVSCVKIRVEDEDRDISQFAKSTKLESLSFVESVVSPRALEQILSYPTALKRLTLHEVTHHATDTLSYDFLRDDVETSHEALELQAESLEEFDFSGHHDPRGMMSSRPLTAFNLANFRSLSYLKLNWSVRLDQPPPNLRTLVLQDLSPLTFRGGAENVLARLPKLTECLKSASRRQEGFQVDLRLYRIPLHFFGHHRRYDVADGDHQPLRRVFEELRHKMIDRYTLEEHPGEDLADIPEDTSPVSAGPPATERETWENVPVRLRILTSKHRNFIPPYLHGEKSHRWVVRYDSDYLDIPPYFENSGNPEGDDSSEDEDMQEAFRLDSAMF</sequence>
<feature type="domain" description="F-box" evidence="2">
    <location>
        <begin position="1"/>
        <end position="46"/>
    </location>
</feature>
<organism evidence="3 4">
    <name type="scientific">Pestalotiopsis fici (strain W106-1 / CGMCC3.15140)</name>
    <dbReference type="NCBI Taxonomy" id="1229662"/>
    <lineage>
        <taxon>Eukaryota</taxon>
        <taxon>Fungi</taxon>
        <taxon>Dikarya</taxon>
        <taxon>Ascomycota</taxon>
        <taxon>Pezizomycotina</taxon>
        <taxon>Sordariomycetes</taxon>
        <taxon>Xylariomycetidae</taxon>
        <taxon>Amphisphaeriales</taxon>
        <taxon>Sporocadaceae</taxon>
        <taxon>Pestalotiopsis</taxon>
    </lineage>
</organism>
<dbReference type="Proteomes" id="UP000030651">
    <property type="component" value="Unassembled WGS sequence"/>
</dbReference>
<gene>
    <name evidence="3" type="ORF">PFICI_11834</name>
</gene>
<dbReference type="SUPFAM" id="SSF52047">
    <property type="entry name" value="RNI-like"/>
    <property type="match status" value="1"/>
</dbReference>
<feature type="region of interest" description="Disordered" evidence="1">
    <location>
        <begin position="418"/>
        <end position="439"/>
    </location>
</feature>
<evidence type="ECO:0000256" key="1">
    <source>
        <dbReference type="SAM" id="MobiDB-lite"/>
    </source>
</evidence>
<evidence type="ECO:0000313" key="3">
    <source>
        <dbReference type="EMBL" id="ETS76447.1"/>
    </source>
</evidence>
<dbReference type="Gene3D" id="3.80.10.10">
    <property type="entry name" value="Ribonuclease Inhibitor"/>
    <property type="match status" value="1"/>
</dbReference>
<dbReference type="eggNOG" id="ENOG502SPK2">
    <property type="taxonomic scope" value="Eukaryota"/>
</dbReference>
<name>W3WTG3_PESFW</name>
<dbReference type="GeneID" id="19276847"/>
<accession>W3WTG3</accession>
<protein>
    <recommendedName>
        <fullName evidence="2">F-box domain-containing protein</fullName>
    </recommendedName>
</protein>
<reference evidence="4" key="1">
    <citation type="journal article" date="2015" name="BMC Genomics">
        <title>Genomic and transcriptomic analysis of the endophytic fungus Pestalotiopsis fici reveals its lifestyle and high potential for synthesis of natural products.</title>
        <authorList>
            <person name="Wang X."/>
            <person name="Zhang X."/>
            <person name="Liu L."/>
            <person name="Xiang M."/>
            <person name="Wang W."/>
            <person name="Sun X."/>
            <person name="Che Y."/>
            <person name="Guo L."/>
            <person name="Liu G."/>
            <person name="Guo L."/>
            <person name="Wang C."/>
            <person name="Yin W.B."/>
            <person name="Stadler M."/>
            <person name="Zhang X."/>
            <person name="Liu X."/>
        </authorList>
    </citation>
    <scope>NUCLEOTIDE SEQUENCE [LARGE SCALE GENOMIC DNA]</scope>
    <source>
        <strain evidence="4">W106-1 / CGMCC3.15140</strain>
    </source>
</reference>
<proteinExistence type="predicted"/>
<dbReference type="AlphaFoldDB" id="W3WTG3"/>
<dbReference type="PROSITE" id="PS50181">
    <property type="entry name" value="FBOX"/>
    <property type="match status" value="1"/>
</dbReference>
<evidence type="ECO:0000259" key="2">
    <source>
        <dbReference type="PROSITE" id="PS50181"/>
    </source>
</evidence>
<dbReference type="KEGG" id="pfy:PFICI_11834"/>
<dbReference type="InterPro" id="IPR032675">
    <property type="entry name" value="LRR_dom_sf"/>
</dbReference>
<evidence type="ECO:0000313" key="4">
    <source>
        <dbReference type="Proteomes" id="UP000030651"/>
    </source>
</evidence>